<evidence type="ECO:0000256" key="1">
    <source>
        <dbReference type="SAM" id="MobiDB-lite"/>
    </source>
</evidence>
<dbReference type="EMBL" id="JABFAD010000013">
    <property type="protein sequence ID" value="MBA0816886.1"/>
    <property type="molecule type" value="Genomic_DNA"/>
</dbReference>
<evidence type="ECO:0000313" key="2">
    <source>
        <dbReference type="EMBL" id="MBA0816886.1"/>
    </source>
</evidence>
<feature type="region of interest" description="Disordered" evidence="1">
    <location>
        <begin position="1"/>
        <end position="39"/>
    </location>
</feature>
<organism evidence="2 3">
    <name type="scientific">Gossypium harknessii</name>
    <dbReference type="NCBI Taxonomy" id="34285"/>
    <lineage>
        <taxon>Eukaryota</taxon>
        <taxon>Viridiplantae</taxon>
        <taxon>Streptophyta</taxon>
        <taxon>Embryophyta</taxon>
        <taxon>Tracheophyta</taxon>
        <taxon>Spermatophyta</taxon>
        <taxon>Magnoliopsida</taxon>
        <taxon>eudicotyledons</taxon>
        <taxon>Gunneridae</taxon>
        <taxon>Pentapetalae</taxon>
        <taxon>rosids</taxon>
        <taxon>malvids</taxon>
        <taxon>Malvales</taxon>
        <taxon>Malvaceae</taxon>
        <taxon>Malvoideae</taxon>
        <taxon>Gossypium</taxon>
    </lineage>
</organism>
<comment type="caution">
    <text evidence="2">The sequence shown here is derived from an EMBL/GenBank/DDBJ whole genome shotgun (WGS) entry which is preliminary data.</text>
</comment>
<dbReference type="AlphaFoldDB" id="A0A7J9I450"/>
<reference evidence="2 3" key="1">
    <citation type="journal article" date="2019" name="Genome Biol. Evol.">
        <title>Insights into the evolution of the New World diploid cottons (Gossypium, subgenus Houzingenia) based on genome sequencing.</title>
        <authorList>
            <person name="Grover C.E."/>
            <person name="Arick M.A. 2nd"/>
            <person name="Thrash A."/>
            <person name="Conover J.L."/>
            <person name="Sanders W.S."/>
            <person name="Peterson D.G."/>
            <person name="Frelichowski J.E."/>
            <person name="Scheffler J.A."/>
            <person name="Scheffler B.E."/>
            <person name="Wendel J.F."/>
        </authorList>
    </citation>
    <scope>NUCLEOTIDE SEQUENCE [LARGE SCALE GENOMIC DNA]</scope>
    <source>
        <strain evidence="2">0</strain>
        <tissue evidence="2">Leaf</tissue>
    </source>
</reference>
<protein>
    <submittedName>
        <fullName evidence="2">Uncharacterized protein</fullName>
    </submittedName>
</protein>
<dbReference type="Proteomes" id="UP000593560">
    <property type="component" value="Unassembled WGS sequence"/>
</dbReference>
<sequence>MMHERLQSSGDEKMMKKQEEVSTVMKDEQMVETKSRHVNNLNLATKASWKRIAPVQMMTQRKDERYIRKRKASEDEFEICGVEAAYENETKRLKKKEK</sequence>
<keyword evidence="3" id="KW-1185">Reference proteome</keyword>
<feature type="non-terminal residue" evidence="2">
    <location>
        <position position="98"/>
    </location>
</feature>
<gene>
    <name evidence="2" type="ORF">Gohar_001500</name>
</gene>
<name>A0A7J9I450_9ROSI</name>
<feature type="compositionally biased region" description="Basic and acidic residues" evidence="1">
    <location>
        <begin position="1"/>
        <end position="35"/>
    </location>
</feature>
<proteinExistence type="predicted"/>
<accession>A0A7J9I450</accession>
<evidence type="ECO:0000313" key="3">
    <source>
        <dbReference type="Proteomes" id="UP000593560"/>
    </source>
</evidence>